<dbReference type="EMBL" id="JJOR01000092">
    <property type="protein sequence ID" value="KKG03559.1"/>
    <property type="molecule type" value="Genomic_DNA"/>
</dbReference>
<dbReference type="GO" id="GO:0004803">
    <property type="term" value="F:transposase activity"/>
    <property type="evidence" value="ECO:0007669"/>
    <property type="project" value="InterPro"/>
</dbReference>
<sequence length="114" mass="13338">MELRHANHCVYKIRYHMVFCVNYRKKLLLDIELVNFLKNVCFEISERYCFEFDAIGSDGDHVHLFVGAEPKYSPSKVMQTIKSIIARQIFKKYPEIKNSFGVVNSGVMEVTLEQ</sequence>
<dbReference type="PATRIC" id="fig|2209.45.peg.3734"/>
<evidence type="ECO:0000313" key="5">
    <source>
        <dbReference type="EMBL" id="KKG97213.1"/>
    </source>
</evidence>
<dbReference type="AlphaFoldDB" id="A0A0F8CFC6"/>
<dbReference type="Pfam" id="PF01797">
    <property type="entry name" value="Y1_Tnp"/>
    <property type="match status" value="1"/>
</dbReference>
<evidence type="ECO:0000313" key="2">
    <source>
        <dbReference type="EMBL" id="KKG03559.1"/>
    </source>
</evidence>
<dbReference type="NCBIfam" id="NF033573">
    <property type="entry name" value="transpos_IS200"/>
    <property type="match status" value="1"/>
</dbReference>
<proteinExistence type="predicted"/>
<gene>
    <name evidence="2" type="ORF">DU31_18945</name>
    <name evidence="4" type="ORF">DU46_02470</name>
    <name evidence="5" type="ORF">DU66_16885</name>
    <name evidence="3" type="ORF">DU67_10080</name>
</gene>
<dbReference type="InterPro" id="IPR036515">
    <property type="entry name" value="Transposase_17_sf"/>
</dbReference>
<dbReference type="Proteomes" id="UP000034424">
    <property type="component" value="Unassembled WGS sequence"/>
</dbReference>
<evidence type="ECO:0000313" key="9">
    <source>
        <dbReference type="Proteomes" id="UP000034468"/>
    </source>
</evidence>
<dbReference type="EMBL" id="JJPU01000097">
    <property type="protein sequence ID" value="KKG97213.1"/>
    <property type="molecule type" value="Genomic_DNA"/>
</dbReference>
<evidence type="ECO:0000259" key="1">
    <source>
        <dbReference type="SMART" id="SM01321"/>
    </source>
</evidence>
<reference evidence="6 7" key="1">
    <citation type="journal article" date="2015" name="ISME J.">
        <title>Genomic and phenotypic differentiation among Methanosarcina mazei populations from Columbia River sediment.</title>
        <authorList>
            <person name="Youngblut N.D."/>
            <person name="Wirth J.S."/>
            <person name="Henriksen J.R."/>
            <person name="Smith M."/>
            <person name="Simon H."/>
            <person name="Metcalf W.W."/>
            <person name="Whitaker R.J."/>
        </authorList>
    </citation>
    <scope>NUCLEOTIDE SEQUENCE [LARGE SCALE GENOMIC DNA]</scope>
    <source>
        <strain evidence="2 7">2.F.A.2.3</strain>
        <strain evidence="3 8">3.F.T.2.1</strain>
        <strain evidence="4 6">3.H.A.1A.2</strain>
        <strain evidence="5 9">3.H.M.1B.1</strain>
    </source>
</reference>
<evidence type="ECO:0000313" key="4">
    <source>
        <dbReference type="EMBL" id="KKG68063.1"/>
    </source>
</evidence>
<protein>
    <submittedName>
        <fullName evidence="2">Transposase</fullName>
    </submittedName>
</protein>
<dbReference type="InterPro" id="IPR002686">
    <property type="entry name" value="Transposase_17"/>
</dbReference>
<comment type="caution">
    <text evidence="2">The sequence shown here is derived from an EMBL/GenBank/DDBJ whole genome shotgun (WGS) entry which is preliminary data.</text>
</comment>
<evidence type="ECO:0000313" key="3">
    <source>
        <dbReference type="EMBL" id="KKG68050.1"/>
    </source>
</evidence>
<organism evidence="2 7">
    <name type="scientific">Methanosarcina mazei</name>
    <name type="common">Methanosarcina frisia</name>
    <dbReference type="NCBI Taxonomy" id="2209"/>
    <lineage>
        <taxon>Archaea</taxon>
        <taxon>Methanobacteriati</taxon>
        <taxon>Methanobacteriota</taxon>
        <taxon>Stenosarchaea group</taxon>
        <taxon>Methanomicrobia</taxon>
        <taxon>Methanosarcinales</taxon>
        <taxon>Methanosarcinaceae</taxon>
        <taxon>Methanosarcina</taxon>
    </lineage>
</organism>
<evidence type="ECO:0000313" key="6">
    <source>
        <dbReference type="Proteomes" id="UP000034074"/>
    </source>
</evidence>
<name>A0A0F8CFC6_METMZ</name>
<dbReference type="PANTHER" id="PTHR33360:SF4">
    <property type="entry name" value="TRANSPOSASE IS200-LIKE PROTEIN"/>
    <property type="match status" value="1"/>
</dbReference>
<dbReference type="SUPFAM" id="SSF143422">
    <property type="entry name" value="Transposase IS200-like"/>
    <property type="match status" value="1"/>
</dbReference>
<evidence type="ECO:0000313" key="7">
    <source>
        <dbReference type="Proteomes" id="UP000034142"/>
    </source>
</evidence>
<dbReference type="Proteomes" id="UP000034142">
    <property type="component" value="Unassembled WGS sequence"/>
</dbReference>
<dbReference type="Proteomes" id="UP000034074">
    <property type="component" value="Unassembled WGS sequence"/>
</dbReference>
<dbReference type="PANTHER" id="PTHR33360">
    <property type="entry name" value="TRANSPOSASE FOR INSERTION SEQUENCE ELEMENT IS200"/>
    <property type="match status" value="1"/>
</dbReference>
<dbReference type="Proteomes" id="UP000034468">
    <property type="component" value="Unassembled WGS sequence"/>
</dbReference>
<evidence type="ECO:0000313" key="8">
    <source>
        <dbReference type="Proteomes" id="UP000034424"/>
    </source>
</evidence>
<dbReference type="EMBL" id="JJPL01000016">
    <property type="protein sequence ID" value="KKG68050.1"/>
    <property type="molecule type" value="Genomic_DNA"/>
</dbReference>
<dbReference type="Gene3D" id="3.30.70.1290">
    <property type="entry name" value="Transposase IS200-like"/>
    <property type="match status" value="1"/>
</dbReference>
<feature type="domain" description="Transposase IS200-like" evidence="1">
    <location>
        <begin position="10"/>
        <end position="114"/>
    </location>
</feature>
<dbReference type="GO" id="GO:0006313">
    <property type="term" value="P:DNA transposition"/>
    <property type="evidence" value="ECO:0007669"/>
    <property type="project" value="InterPro"/>
</dbReference>
<dbReference type="SMART" id="SM01321">
    <property type="entry name" value="Y1_Tnp"/>
    <property type="match status" value="1"/>
</dbReference>
<accession>A0A0F8CFC6</accession>
<dbReference type="GO" id="GO:0003677">
    <property type="term" value="F:DNA binding"/>
    <property type="evidence" value="ECO:0007669"/>
    <property type="project" value="InterPro"/>
</dbReference>
<dbReference type="EMBL" id="JJPN01000166">
    <property type="protein sequence ID" value="KKG68063.1"/>
    <property type="molecule type" value="Genomic_DNA"/>
</dbReference>